<dbReference type="AlphaFoldDB" id="A0A6U6XQR9"/>
<organism evidence="2">
    <name type="scientific">Zooxanthella nutricula</name>
    <dbReference type="NCBI Taxonomy" id="1333877"/>
    <lineage>
        <taxon>Eukaryota</taxon>
        <taxon>Sar</taxon>
        <taxon>Alveolata</taxon>
        <taxon>Dinophyceae</taxon>
        <taxon>Peridiniales</taxon>
        <taxon>Peridiniales incertae sedis</taxon>
        <taxon>Zooxanthella</taxon>
    </lineage>
</organism>
<reference evidence="2" key="1">
    <citation type="submission" date="2021-01" db="EMBL/GenBank/DDBJ databases">
        <authorList>
            <person name="Corre E."/>
            <person name="Pelletier E."/>
            <person name="Niang G."/>
            <person name="Scheremetjew M."/>
            <person name="Finn R."/>
            <person name="Kale V."/>
            <person name="Holt S."/>
            <person name="Cochrane G."/>
            <person name="Meng A."/>
            <person name="Brown T."/>
            <person name="Cohen L."/>
        </authorList>
    </citation>
    <scope>NUCLEOTIDE SEQUENCE</scope>
    <source>
        <strain evidence="2">RCC3387</strain>
    </source>
</reference>
<sequence>MGATVGKVCKGKSGASAPVVQGGAKADAPAENTLVQPAEGKQQPPATEQALKADVPAESTVVQAVQEEQQPTAIEQIAEASREVVEDVQKVAASVADVAGECIEDAQEAVFGAAEDAKHKAEAATGTSVKEAEVMIRDAAPVPVLEGVDAGKLCGAWCCQAESR</sequence>
<evidence type="ECO:0000313" key="2">
    <source>
        <dbReference type="EMBL" id="CAD9648279.1"/>
    </source>
</evidence>
<proteinExistence type="predicted"/>
<gene>
    <name evidence="2" type="ORF">BRAN1462_LOCUS66101</name>
</gene>
<evidence type="ECO:0000256" key="1">
    <source>
        <dbReference type="SAM" id="MobiDB-lite"/>
    </source>
</evidence>
<accession>A0A6U6XQR9</accession>
<dbReference type="EMBL" id="HBGW01104595">
    <property type="protein sequence ID" value="CAD9648279.1"/>
    <property type="molecule type" value="Transcribed_RNA"/>
</dbReference>
<protein>
    <submittedName>
        <fullName evidence="2">Uncharacterized protein</fullName>
    </submittedName>
</protein>
<feature type="region of interest" description="Disordered" evidence="1">
    <location>
        <begin position="1"/>
        <end position="51"/>
    </location>
</feature>
<name>A0A6U6XQR9_9DINO</name>